<keyword evidence="1" id="KW-0645">Protease</keyword>
<evidence type="ECO:0000259" key="5">
    <source>
        <dbReference type="PROSITE" id="PS50158"/>
    </source>
</evidence>
<dbReference type="Pfam" id="PF07727">
    <property type="entry name" value="RVT_2"/>
    <property type="match status" value="1"/>
</dbReference>
<keyword evidence="1" id="KW-0378">Hydrolase</keyword>
<dbReference type="InterPro" id="IPR043502">
    <property type="entry name" value="DNA/RNA_pol_sf"/>
</dbReference>
<dbReference type="PROSITE" id="PS50158">
    <property type="entry name" value="ZF_CCHC"/>
    <property type="match status" value="1"/>
</dbReference>
<evidence type="ECO:0000256" key="3">
    <source>
        <dbReference type="SAM" id="Coils"/>
    </source>
</evidence>
<dbReference type="Pfam" id="PF25597">
    <property type="entry name" value="SH3_retrovirus"/>
    <property type="match status" value="1"/>
</dbReference>
<evidence type="ECO:0000256" key="1">
    <source>
        <dbReference type="ARBA" id="ARBA00022750"/>
    </source>
</evidence>
<dbReference type="EMBL" id="JARYMX010000001">
    <property type="protein sequence ID" value="KAJ9567533.1"/>
    <property type="molecule type" value="Genomic_DNA"/>
</dbReference>
<keyword evidence="2" id="KW-0862">Zinc</keyword>
<dbReference type="Pfam" id="PF00098">
    <property type="entry name" value="zf-CCHC"/>
    <property type="match status" value="1"/>
</dbReference>
<dbReference type="InterPro" id="IPR054722">
    <property type="entry name" value="PolX-like_BBD"/>
</dbReference>
<dbReference type="PROSITE" id="PS50994">
    <property type="entry name" value="INTEGRASE"/>
    <property type="match status" value="1"/>
</dbReference>
<keyword evidence="8" id="KW-1185">Reference proteome</keyword>
<dbReference type="SMART" id="SM00343">
    <property type="entry name" value="ZnF_C2HC"/>
    <property type="match status" value="2"/>
</dbReference>
<dbReference type="SUPFAM" id="SSF56672">
    <property type="entry name" value="DNA/RNA polymerases"/>
    <property type="match status" value="1"/>
</dbReference>
<feature type="compositionally biased region" description="Low complexity" evidence="4">
    <location>
        <begin position="385"/>
        <end position="396"/>
    </location>
</feature>
<evidence type="ECO:0000313" key="8">
    <source>
        <dbReference type="Proteomes" id="UP001172457"/>
    </source>
</evidence>
<feature type="compositionally biased region" description="Basic and acidic residues" evidence="4">
    <location>
        <begin position="632"/>
        <end position="643"/>
    </location>
</feature>
<evidence type="ECO:0000256" key="4">
    <source>
        <dbReference type="SAM" id="MobiDB-lite"/>
    </source>
</evidence>
<dbReference type="SUPFAM" id="SSF53098">
    <property type="entry name" value="Ribonuclease H-like"/>
    <property type="match status" value="1"/>
</dbReference>
<dbReference type="PANTHER" id="PTHR11439">
    <property type="entry name" value="GAG-POL-RELATED RETROTRANSPOSON"/>
    <property type="match status" value="1"/>
</dbReference>
<dbReference type="InterPro" id="IPR025724">
    <property type="entry name" value="GAG-pre-integrase_dom"/>
</dbReference>
<keyword evidence="2" id="KW-0479">Metal-binding</keyword>
<feature type="compositionally biased region" description="Acidic residues" evidence="4">
    <location>
        <begin position="1311"/>
        <end position="1325"/>
    </location>
</feature>
<keyword evidence="3" id="KW-0175">Coiled coil</keyword>
<dbReference type="GO" id="GO:0004190">
    <property type="term" value="F:aspartic-type endopeptidase activity"/>
    <property type="evidence" value="ECO:0007669"/>
    <property type="project" value="UniProtKB-KW"/>
</dbReference>
<organism evidence="7 8">
    <name type="scientific">Centaurea solstitialis</name>
    <name type="common">yellow star-thistle</name>
    <dbReference type="NCBI Taxonomy" id="347529"/>
    <lineage>
        <taxon>Eukaryota</taxon>
        <taxon>Viridiplantae</taxon>
        <taxon>Streptophyta</taxon>
        <taxon>Embryophyta</taxon>
        <taxon>Tracheophyta</taxon>
        <taxon>Spermatophyta</taxon>
        <taxon>Magnoliopsida</taxon>
        <taxon>eudicotyledons</taxon>
        <taxon>Gunneridae</taxon>
        <taxon>Pentapetalae</taxon>
        <taxon>asterids</taxon>
        <taxon>campanulids</taxon>
        <taxon>Asterales</taxon>
        <taxon>Asteraceae</taxon>
        <taxon>Carduoideae</taxon>
        <taxon>Cardueae</taxon>
        <taxon>Centaureinae</taxon>
        <taxon>Centaurea</taxon>
    </lineage>
</organism>
<dbReference type="InterPro" id="IPR013103">
    <property type="entry name" value="RVT_2"/>
</dbReference>
<name>A0AA38UCL7_9ASTR</name>
<dbReference type="InterPro" id="IPR012337">
    <property type="entry name" value="RNaseH-like_sf"/>
</dbReference>
<feature type="compositionally biased region" description="Polar residues" evidence="4">
    <location>
        <begin position="367"/>
        <end position="383"/>
    </location>
</feature>
<feature type="coiled-coil region" evidence="3">
    <location>
        <begin position="448"/>
        <end position="538"/>
    </location>
</feature>
<evidence type="ECO:0000256" key="2">
    <source>
        <dbReference type="PROSITE-ProRule" id="PRU00047"/>
    </source>
</evidence>
<feature type="compositionally biased region" description="Basic residues" evidence="4">
    <location>
        <begin position="738"/>
        <end position="749"/>
    </location>
</feature>
<dbReference type="InterPro" id="IPR001584">
    <property type="entry name" value="Integrase_cat-core"/>
</dbReference>
<sequence>MDTQETVLVSKVPMLKPNEFDMWKIRIRQYMLLTDFGMWEVVENGRGTDEAVAEGGARPPPRSDADKKRRQTEIEKYNNQTSLVLSKKKTTKGLSLYELISQPKITGVTEMKALSTLLLAIPNEYQHQFSTYTDAKSLWTALEKRFSGTKSTKRNRKAILKQQYENFTSLKNESMTQTFDRFNKLIGELATVDVKMDKDDVNKRDDLEEKELEDLYNDLRIFEAEVEKKKRPIGYSHNAALLSSENPSSFNTTAFSTATYNTAANETISNSSQETNEDTILEAFLASHVKSSLINDDLDQINADDLEEMDIKWQMAMLTLRMKRFIRRTGRNNFDVKRGDKAGFDKSKVRCYKCNEPGHFARECKGGTTNHQDSGSRSSQAPRFNNRGSNSNPSSSQALVSQEGQGFDWSDHAEEAVQNQALMAEIKESEIPTEVSSKLCSDSCLETVKKYRDHNQTMSDSIKKMERERREYVKVIDNLEDQIKAYEANELQFEYDHNYWKWEKNELERKLSKEKEDLESARKELSKAKEDLDKFSKSSKTLESIIRAQVTDDLKRGIGYNSTPPPYNQNYIPPTTDLLESLDRSKMKEGLDRIDTVDSEEESDKKSTSETIPDENHLLTNEKGGMPFISSKKIETTKKDKGKSIMTSEKIDPGTSSQSQNKNHPRGNKRNWNNHWAQCHGVDLSKINRPKPCFICCKTNHLARDCYFNPFNQRNSFQARRFVSTHKKVVPKQNRSSQPKRKVQKKKVEKKSVKMVTKWVPKASLSNTTASTSSGNNSIASDSSGNSFHSVKINTAASNNSSGNSNTVTTEVSSLRKPIITKYSSHEIPNKDYLLKLNRLTEGNQGRRSTLWHVDSGCSRHMTGIMSLLEDFKKFEGGHVAFGDNPTGGKISGKGKVSKGKMTFDDVYYVEQLRYNLLSVSQVCDKKFGVFFTDTECLILAPGFKIDESQVMLRTPRKDNVYCLDIEDASSLSSLNCLFSKASVSESSLWHRRMCHMNFKNMNLLVKNNLVRGLPAKEFSSDDHCVACLKGKQHKNSHKSKEVNTISSPLQLLHMDLFGPTNVMSIGKKSYCLVIVDDYSRFTWVYFLRTKDETSGLIKPFVTRVENKTNLRVKVIRSDNGTEFKNADLNSFCEEKEAVNTACYVQNRVLIVKSKGKTPYELFEKKKPYIGFLQPFGCPCTILDTKTYLGKFESKSDDGFFVGYSSQSKALRVFNSSTRIIEESDNVKCNENTPNIPGSGPNWLFDIDSLTNSLNMSYTVNTGSGTEQVKETSPTFVMFPMPFVDSNDASATVESTSDDQTEPGSEKSDEQPIEESSETTDEIPALEEGPQWDQEPEVNDSNLGVHLPEEPLHITRTQKNHPLTLVIGDIQSPMITRKQSKSLSNPHLSTISVFLSQTEPKKAHDAMKNPSWIEAMQEELLQFVLQHVWDLVDPPKEHRVIGTKWIFRNKTDERGIVIKNKARLVAQGYTQEEGIDYDDVFAHVAIIEAIRLFLAFASYKGFKVYQLDVKSAFLYGTIDEEVYVSQPPGFEDPKYPDKVYKLRKALYGLHQAPRAWYDTLSSYLLENKFERGVIDKTLFIKRTKTDMLLVQIYVDDIIFGSTKDDMCKEFEELMHKKFKMSSMGELTFFLGLQVKQKPEGIFINQSKYVASMLQKFGMNDAKPASTPMETHKYLTADVEGEEVDVHHYRSMIGSLMYLTASRPDIMFAVCVCARYQVRPKESHLHAVKRIFKYLKGQPRLGLWYPNDSSFDLVAYTDNDYGGANLDRKSTSGGCQFLGGRLVSWQCKKHTTVSQSTTEAEYIAASQCCSQVLWIQNQMQDYGLSFLQTPIYIDNNSAISIVNNPVKHSKTKHIEIKYHFIRDCNEKKLVQVLKVHTDDQYADLFTKAFDVGRFTFLVTGVGMMNSE</sequence>
<evidence type="ECO:0000313" key="7">
    <source>
        <dbReference type="EMBL" id="KAJ9567533.1"/>
    </source>
</evidence>
<protein>
    <submittedName>
        <fullName evidence="7">Uncharacterized protein</fullName>
    </submittedName>
</protein>
<accession>A0AA38UCL7</accession>
<gene>
    <name evidence="7" type="ORF">OSB04_003499</name>
</gene>
<feature type="region of interest" description="Disordered" evidence="4">
    <location>
        <begin position="590"/>
        <end position="672"/>
    </location>
</feature>
<reference evidence="7" key="1">
    <citation type="submission" date="2023-03" db="EMBL/GenBank/DDBJ databases">
        <title>Chromosome-scale reference genome and RAD-based genetic map of yellow starthistle (Centaurea solstitialis) reveal putative structural variation and QTLs associated with invader traits.</title>
        <authorList>
            <person name="Reatini B."/>
            <person name="Cang F.A."/>
            <person name="Jiang Q."/>
            <person name="Mckibben M.T.W."/>
            <person name="Barker M.S."/>
            <person name="Rieseberg L.H."/>
            <person name="Dlugosch K.M."/>
        </authorList>
    </citation>
    <scope>NUCLEOTIDE SEQUENCE</scope>
    <source>
        <strain evidence="7">CAN-66</strain>
        <tissue evidence="7">Leaf</tissue>
    </source>
</reference>
<dbReference type="GO" id="GO:0008270">
    <property type="term" value="F:zinc ion binding"/>
    <property type="evidence" value="ECO:0007669"/>
    <property type="project" value="UniProtKB-KW"/>
</dbReference>
<dbReference type="GO" id="GO:0015074">
    <property type="term" value="P:DNA integration"/>
    <property type="evidence" value="ECO:0007669"/>
    <property type="project" value="InterPro"/>
</dbReference>
<dbReference type="Gene3D" id="4.10.60.10">
    <property type="entry name" value="Zinc finger, CCHC-type"/>
    <property type="match status" value="1"/>
</dbReference>
<keyword evidence="2" id="KW-0863">Zinc-finger</keyword>
<dbReference type="InterPro" id="IPR057670">
    <property type="entry name" value="SH3_retrovirus"/>
</dbReference>
<feature type="region of interest" description="Disordered" evidence="4">
    <location>
        <begin position="362"/>
        <end position="404"/>
    </location>
</feature>
<dbReference type="Proteomes" id="UP001172457">
    <property type="component" value="Chromosome 1"/>
</dbReference>
<dbReference type="InterPro" id="IPR036875">
    <property type="entry name" value="Znf_CCHC_sf"/>
</dbReference>
<dbReference type="GO" id="GO:0003676">
    <property type="term" value="F:nucleic acid binding"/>
    <property type="evidence" value="ECO:0007669"/>
    <property type="project" value="InterPro"/>
</dbReference>
<dbReference type="Pfam" id="PF14223">
    <property type="entry name" value="Retrotran_gag_2"/>
    <property type="match status" value="1"/>
</dbReference>
<dbReference type="InterPro" id="IPR036397">
    <property type="entry name" value="RNaseH_sf"/>
</dbReference>
<dbReference type="PANTHER" id="PTHR11439:SF495">
    <property type="entry name" value="REVERSE TRANSCRIPTASE, RNA-DEPENDENT DNA POLYMERASE-RELATED"/>
    <property type="match status" value="1"/>
</dbReference>
<feature type="region of interest" description="Disordered" evidence="4">
    <location>
        <begin position="50"/>
        <end position="69"/>
    </location>
</feature>
<dbReference type="Pfam" id="PF00665">
    <property type="entry name" value="rve"/>
    <property type="match status" value="1"/>
</dbReference>
<proteinExistence type="predicted"/>
<feature type="region of interest" description="Disordered" evidence="4">
    <location>
        <begin position="766"/>
        <end position="785"/>
    </location>
</feature>
<dbReference type="CDD" id="cd09272">
    <property type="entry name" value="RNase_HI_RT_Ty1"/>
    <property type="match status" value="1"/>
</dbReference>
<dbReference type="Pfam" id="PF13976">
    <property type="entry name" value="gag_pre-integrs"/>
    <property type="match status" value="1"/>
</dbReference>
<dbReference type="InterPro" id="IPR001878">
    <property type="entry name" value="Znf_CCHC"/>
</dbReference>
<dbReference type="SUPFAM" id="SSF57756">
    <property type="entry name" value="Retrovirus zinc finger-like domains"/>
    <property type="match status" value="1"/>
</dbReference>
<feature type="region of interest" description="Disordered" evidence="4">
    <location>
        <begin position="1287"/>
        <end position="1345"/>
    </location>
</feature>
<feature type="region of interest" description="Disordered" evidence="4">
    <location>
        <begin position="728"/>
        <end position="752"/>
    </location>
</feature>
<dbReference type="Gene3D" id="3.30.420.10">
    <property type="entry name" value="Ribonuclease H-like superfamily/Ribonuclease H"/>
    <property type="match status" value="1"/>
</dbReference>
<dbReference type="Pfam" id="PF22936">
    <property type="entry name" value="Pol_BBD"/>
    <property type="match status" value="1"/>
</dbReference>
<feature type="domain" description="CCHC-type" evidence="5">
    <location>
        <begin position="350"/>
        <end position="365"/>
    </location>
</feature>
<evidence type="ECO:0000259" key="6">
    <source>
        <dbReference type="PROSITE" id="PS50994"/>
    </source>
</evidence>
<comment type="caution">
    <text evidence="7">The sequence shown here is derived from an EMBL/GenBank/DDBJ whole genome shotgun (WGS) entry which is preliminary data.</text>
</comment>
<keyword evidence="1" id="KW-0064">Aspartyl protease</keyword>
<feature type="domain" description="Integrase catalytic" evidence="6">
    <location>
        <begin position="1045"/>
        <end position="1135"/>
    </location>
</feature>